<proteinExistence type="predicted"/>
<feature type="region of interest" description="Disordered" evidence="1">
    <location>
        <begin position="1"/>
        <end position="31"/>
    </location>
</feature>
<dbReference type="EMBL" id="CBSW010000114">
    <property type="protein sequence ID" value="CDG96245.1"/>
    <property type="molecule type" value="Genomic_DNA"/>
</dbReference>
<sequence>MEYASSKLLGNIPSSMERKSGEYNQTGEPKMSKDVIEKINTTLESAEEFKSEGASIITLDLDVYITILKRLAEYENMEPIAIYNLADGEIYKSINDIGDGKSVFAVNLYPHPNK</sequence>
<evidence type="ECO:0000313" key="2">
    <source>
        <dbReference type="EMBL" id="CDG96245.1"/>
    </source>
</evidence>
<gene>
    <name evidence="2" type="ORF">XBP1_2000003</name>
</gene>
<dbReference type="Proteomes" id="UP000028511">
    <property type="component" value="Unassembled WGS sequence"/>
</dbReference>
<dbReference type="AlphaFoldDB" id="A0A077NEE3"/>
<protein>
    <submittedName>
        <fullName evidence="2">Uncharacterized protein</fullName>
    </submittedName>
</protein>
<accession>A0A077NEE3</accession>
<organism evidence="2 3">
    <name type="scientific">Xenorhabdus bovienii str. puntauvense</name>
    <dbReference type="NCBI Taxonomy" id="1398201"/>
    <lineage>
        <taxon>Bacteria</taxon>
        <taxon>Pseudomonadati</taxon>
        <taxon>Pseudomonadota</taxon>
        <taxon>Gammaproteobacteria</taxon>
        <taxon>Enterobacterales</taxon>
        <taxon>Morganellaceae</taxon>
        <taxon>Xenorhabdus</taxon>
    </lineage>
</organism>
<evidence type="ECO:0000313" key="3">
    <source>
        <dbReference type="Proteomes" id="UP000028511"/>
    </source>
</evidence>
<name>A0A077NEE3_XENBV</name>
<dbReference type="HOGENOM" id="CLU_2319426_0_0_6"/>
<reference evidence="2" key="1">
    <citation type="submission" date="2013-07" db="EMBL/GenBank/DDBJ databases">
        <title>Sub-species coevolution in mutualistic symbiosis.</title>
        <authorList>
            <person name="Murfin K."/>
            <person name="Klassen J."/>
            <person name="Lee M."/>
            <person name="Forst S."/>
            <person name="Stock P."/>
            <person name="Goodrich-Blair H."/>
        </authorList>
    </citation>
    <scope>NUCLEOTIDE SEQUENCE [LARGE SCALE GENOMIC DNA]</scope>
    <source>
        <strain evidence="2">Puntauvense</strain>
    </source>
</reference>
<evidence type="ECO:0000256" key="1">
    <source>
        <dbReference type="SAM" id="MobiDB-lite"/>
    </source>
</evidence>
<comment type="caution">
    <text evidence="2">The sequence shown here is derived from an EMBL/GenBank/DDBJ whole genome shotgun (WGS) entry which is preliminary data.</text>
</comment>